<feature type="region of interest" description="Disordered" evidence="1">
    <location>
        <begin position="1428"/>
        <end position="1461"/>
    </location>
</feature>
<evidence type="ECO:0000313" key="4">
    <source>
        <dbReference type="Proteomes" id="UP001295423"/>
    </source>
</evidence>
<dbReference type="EMBL" id="CAKOGP040002091">
    <property type="protein sequence ID" value="CAJ1961915.1"/>
    <property type="molecule type" value="Genomic_DNA"/>
</dbReference>
<protein>
    <recommendedName>
        <fullName evidence="2">TPPC8 C-terminal Ig-like domain-containing protein</fullName>
    </recommendedName>
</protein>
<dbReference type="Proteomes" id="UP001295423">
    <property type="component" value="Unassembled WGS sequence"/>
</dbReference>
<comment type="caution">
    <text evidence="3">The sequence shown here is derived from an EMBL/GenBank/DDBJ whole genome shotgun (WGS) entry which is preliminary data.</text>
</comment>
<dbReference type="InterPro" id="IPR024420">
    <property type="entry name" value="TRAPP_III_complex_Trs85"/>
</dbReference>
<feature type="compositionally biased region" description="Pro residues" evidence="1">
    <location>
        <begin position="74"/>
        <end position="83"/>
    </location>
</feature>
<feature type="region of interest" description="Disordered" evidence="1">
    <location>
        <begin position="1"/>
        <end position="158"/>
    </location>
</feature>
<evidence type="ECO:0000256" key="1">
    <source>
        <dbReference type="SAM" id="MobiDB-lite"/>
    </source>
</evidence>
<evidence type="ECO:0000259" key="2">
    <source>
        <dbReference type="Pfam" id="PF24542"/>
    </source>
</evidence>
<feature type="compositionally biased region" description="Low complexity" evidence="1">
    <location>
        <begin position="49"/>
        <end position="66"/>
    </location>
</feature>
<feature type="compositionally biased region" description="Low complexity" evidence="1">
    <location>
        <begin position="84"/>
        <end position="115"/>
    </location>
</feature>
<feature type="compositionally biased region" description="Pro residues" evidence="1">
    <location>
        <begin position="1"/>
        <end position="16"/>
    </location>
</feature>
<dbReference type="PANTHER" id="PTHR12975">
    <property type="entry name" value="TRANSPORT PROTEIN TRAPP"/>
    <property type="match status" value="1"/>
</dbReference>
<name>A0AAD2G3X6_9STRA</name>
<proteinExistence type="predicted"/>
<evidence type="ECO:0000313" key="3">
    <source>
        <dbReference type="EMBL" id="CAJ1961915.1"/>
    </source>
</evidence>
<gene>
    <name evidence="3" type="ORF">CYCCA115_LOCUS19437</name>
</gene>
<organism evidence="3 4">
    <name type="scientific">Cylindrotheca closterium</name>
    <dbReference type="NCBI Taxonomy" id="2856"/>
    <lineage>
        <taxon>Eukaryota</taxon>
        <taxon>Sar</taxon>
        <taxon>Stramenopiles</taxon>
        <taxon>Ochrophyta</taxon>
        <taxon>Bacillariophyta</taxon>
        <taxon>Bacillariophyceae</taxon>
        <taxon>Bacillariophycidae</taxon>
        <taxon>Bacillariales</taxon>
        <taxon>Bacillariaceae</taxon>
        <taxon>Cylindrotheca</taxon>
    </lineage>
</organism>
<accession>A0AAD2G3X6</accession>
<dbReference type="InterPro" id="IPR057651">
    <property type="entry name" value="Ig_TPPC8_C"/>
</dbReference>
<dbReference type="PANTHER" id="PTHR12975:SF6">
    <property type="entry name" value="TRAFFICKING PROTEIN PARTICLE COMPLEX SUBUNIT 8"/>
    <property type="match status" value="1"/>
</dbReference>
<dbReference type="Pfam" id="PF12739">
    <property type="entry name" value="TRAPPC-Trs85"/>
    <property type="match status" value="1"/>
</dbReference>
<reference evidence="3" key="1">
    <citation type="submission" date="2023-08" db="EMBL/GenBank/DDBJ databases">
        <authorList>
            <person name="Audoor S."/>
            <person name="Bilcke G."/>
        </authorList>
    </citation>
    <scope>NUCLEOTIDE SEQUENCE</scope>
</reference>
<dbReference type="GO" id="GO:1990072">
    <property type="term" value="C:TRAPPIII protein complex"/>
    <property type="evidence" value="ECO:0007669"/>
    <property type="project" value="TreeGrafter"/>
</dbReference>
<feature type="domain" description="TPPC8 C-terminal Ig-like" evidence="2">
    <location>
        <begin position="1522"/>
        <end position="1608"/>
    </location>
</feature>
<sequence length="1631" mass="181762">MSGTPPPPPPPPPPPKSGGGPIPRRSQQTRPHESTASIPQLDSAPPSGNIATTTTNFNATTQDATAILNTINQLPPPPPPPPARRALSPPRNPVSSSASTVSTTSTGTESTNLSSLPPPPNVTYNTTTSSAINSPTRIPLSDLVTSNNDTTPKTEKEAPPPYLPFLTFVAEKKLDILARRQTHVPIVVVATESTHQLAWKNNLQLTDMFQGIVHDSKPDGGKLPPFRSVSKSLNLKEVPIQFYLAEHLQPHTYTEAHDMLSDHAKLQDSDGNVAQELLLLEDRVDELLQDRDTEDTLEQVTREAYRLTSPLDIPWLLRYRYALDESTNHLEHDLISCPPVVLLVCTSNEVASPQDVLQELRESPQVLPEGFRNGLYDPNAIRYECLVLHDAVDGPNNFGEQFLRQTLQNQFGSNSAVIRINSVNKETAKALSEQEDSDLWGGNGTKGNCLSFNDRAMLGRFFQSLISSAVLPAMERRIATLNATVSERKKGMRNLVKSFWRKPKETQQQQQVEQKKIDMSASTAKYRYDSIESQARLLADTLFLMKDYEAALSTYRLVRDDFKSDKALGHYANVQEMMGLAIYHLDPYSRSRDIFAQFETALLGYTRAAEGERAKWGNDPSTRPQAAPHATRLASRLCLLIATASDALTRGRELEVADLLASASSHESSLGAAVLLEQASAFYFQAEMFRKYSFHMLMSGHMFRTAGQDNHAFRCFTSALYVYRHGSWNELHNHLRSALAAQLYSMGRMSIALILYAKLVGTSSGGKVSAKSQQKFLSHLLEICENHPKPALAGADRMAVPPKIPNNEREAFRNEQLERIVHVIRFTMGASRVLQLPYMNLPLIVDSSVRIWTHAEHHFVRDAKLGEEESASNFFGTVSKGKESIWQELEIMSKAESNASDSSNPVLDEAVTSALLQIKDLKHRRVIAQVDKEKQNRSMIERSKRKGSIKAKPTKRAKGEPLFCDFQLKNPLGVEIFMTDIQLVARMVDVNGRVMTNQDAIVINKGKEGSSKSYTFASTDNMDFSVGDFCRFSEPGQKSCFPVDDNPFFVVTKRDMQLEPLADVTLSAGVCPLVEGDLEILGVRCKLFDKVWVYHPFDIEGPLLQDTRENISKRVRGESMLLKSKVEREMPCLTAELIKRGSDDFNTIPADGGPLLEGQVSPWTIRLRNVGNAPASNVTLKTNLPWINVVNTENHLLTAEEQEAQATSRCLGPTGTLMSLPMNCETLKETGRLHPGEHVDIPIQVRTSGTGKGGFYMLFRYDLWSPMGDVKLHRWLRQMYEVPVYPSLDLSAKVKAAFWNGKEQILSVELTNNRTDRPTDLFVTLDKLSVASRHYKLEAIPGQFITREENGHVLQIGWQERVTIHYKVIPLAEESKVCLLSECSFTEMAKSTTIEAVYSKATDYLCLENARDSFEAAWKAHQIEIAKAESSADGDQHPRSIASIRRANTASDYDTTGDDKSLEAHPTSIGQLCTHENSLSKIHLMCSWRAILGQEVIRGEHHLRGIPVRPISFFNGCPIVATASHQPSVAHDFTNGPVGLPVKLTLRNQLLESAVNLSLSVKDDTTFELIGFNVMRLSFQPQEEKTIPLEALIPRAGVHNLQAFDLTVKRDEEEFLYPLKQQWIVSVTESL</sequence>
<feature type="compositionally biased region" description="Polar residues" evidence="1">
    <location>
        <begin position="25"/>
        <end position="40"/>
    </location>
</feature>
<feature type="compositionally biased region" description="Basic residues" evidence="1">
    <location>
        <begin position="943"/>
        <end position="952"/>
    </location>
</feature>
<dbReference type="Pfam" id="PF24542">
    <property type="entry name" value="Ig_TPPC8_C"/>
    <property type="match status" value="1"/>
</dbReference>
<feature type="region of interest" description="Disordered" evidence="1">
    <location>
        <begin position="933"/>
        <end position="952"/>
    </location>
</feature>
<feature type="compositionally biased region" description="Basic and acidic residues" evidence="1">
    <location>
        <begin position="933"/>
        <end position="942"/>
    </location>
</feature>
<keyword evidence="4" id="KW-1185">Reference proteome</keyword>